<reference evidence="3" key="1">
    <citation type="submission" date="2021-02" db="EMBL/GenBank/DDBJ databases">
        <authorList>
            <person name="Dougan E. K."/>
            <person name="Rhodes N."/>
            <person name="Thang M."/>
            <person name="Chan C."/>
        </authorList>
    </citation>
    <scope>NUCLEOTIDE SEQUENCE</scope>
</reference>
<sequence length="390" mass="42621">MDRELPRTVQAIRTAAVVLVPQVPPPAAARGAARPNNIQPASNNDNNQPATNNTQLQLKVMERGSTNNAGSAQWQTSASSYGAFAHSGSGDGDFEVEEVPKDVREDVRTRCVFLLRMVFAKEVKVPYGAKCRALAVLFRIADPEEIAVAYRNPVSELREIWKLYYYMDAFDRLGVPQEFKRFYQCNKAGLARSLWRSHQQDPKAVQVIAALCLDFRLVDDGCFWAAILERLRDLGLWTFLADTLTALHGRLLQELPHEPILSAVLVSLCRAPVDALEEWLRRSPPSEGAPLGGAITWLPLLPQLLRQKPCLASAEALQLARRLLQATQGFAAEGEGQDAMILKLSKAAFGPGLGSASGRPGDESPSAEECRALLGGLAFRVAVAGPSQEQ</sequence>
<gene>
    <name evidence="3" type="ORF">PGLA2088_LOCUS29721</name>
</gene>
<comment type="caution">
    <text evidence="3">The sequence shown here is derived from an EMBL/GenBank/DDBJ whole genome shotgun (WGS) entry which is preliminary data.</text>
</comment>
<feature type="region of interest" description="Disordered" evidence="1">
    <location>
        <begin position="27"/>
        <end position="51"/>
    </location>
</feature>
<dbReference type="InterPro" id="IPR052802">
    <property type="entry name" value="KNTC1"/>
</dbReference>
<evidence type="ECO:0000259" key="2">
    <source>
        <dbReference type="Pfam" id="PF10493"/>
    </source>
</evidence>
<dbReference type="InterPro" id="IPR019527">
    <property type="entry name" value="RZZ-complex_KNTC1/ROD_C"/>
</dbReference>
<proteinExistence type="predicted"/>
<dbReference type="GO" id="GO:0005737">
    <property type="term" value="C:cytoplasm"/>
    <property type="evidence" value="ECO:0007669"/>
    <property type="project" value="TreeGrafter"/>
</dbReference>
<dbReference type="PANTHER" id="PTHR15688">
    <property type="entry name" value="KINETOCHORE-ASSOCIATED PROTEIN 1"/>
    <property type="match status" value="1"/>
</dbReference>
<dbReference type="GO" id="GO:0007094">
    <property type="term" value="P:mitotic spindle assembly checkpoint signaling"/>
    <property type="evidence" value="ECO:0007669"/>
    <property type="project" value="TreeGrafter"/>
</dbReference>
<organism evidence="3 4">
    <name type="scientific">Polarella glacialis</name>
    <name type="common">Dinoflagellate</name>
    <dbReference type="NCBI Taxonomy" id="89957"/>
    <lineage>
        <taxon>Eukaryota</taxon>
        <taxon>Sar</taxon>
        <taxon>Alveolata</taxon>
        <taxon>Dinophyceae</taxon>
        <taxon>Suessiales</taxon>
        <taxon>Suessiaceae</taxon>
        <taxon>Polarella</taxon>
    </lineage>
</organism>
<dbReference type="GO" id="GO:1990423">
    <property type="term" value="C:RZZ complex"/>
    <property type="evidence" value="ECO:0007669"/>
    <property type="project" value="TreeGrafter"/>
</dbReference>
<dbReference type="GO" id="GO:0031267">
    <property type="term" value="F:small GTPase binding"/>
    <property type="evidence" value="ECO:0007669"/>
    <property type="project" value="TreeGrafter"/>
</dbReference>
<accession>A0A813K3S5</accession>
<dbReference type="Pfam" id="PF10493">
    <property type="entry name" value="Rod_C"/>
    <property type="match status" value="1"/>
</dbReference>
<dbReference type="PANTHER" id="PTHR15688:SF1">
    <property type="entry name" value="KINETOCHORE-ASSOCIATED PROTEIN 1"/>
    <property type="match status" value="1"/>
</dbReference>
<feature type="non-terminal residue" evidence="3">
    <location>
        <position position="390"/>
    </location>
</feature>
<dbReference type="GO" id="GO:1903394">
    <property type="term" value="P:protein localization to kinetochore involved in kinetochore assembly"/>
    <property type="evidence" value="ECO:0007669"/>
    <property type="project" value="TreeGrafter"/>
</dbReference>
<protein>
    <recommendedName>
        <fullName evidence="2">RZZ complex subunit KNTC1/ROD C-terminal domain-containing protein</fullName>
    </recommendedName>
</protein>
<dbReference type="EMBL" id="CAJNNW010028456">
    <property type="protein sequence ID" value="CAE8696175.1"/>
    <property type="molecule type" value="Genomic_DNA"/>
</dbReference>
<evidence type="ECO:0000256" key="1">
    <source>
        <dbReference type="SAM" id="MobiDB-lite"/>
    </source>
</evidence>
<dbReference type="GO" id="GO:0005828">
    <property type="term" value="C:kinetochore microtubule"/>
    <property type="evidence" value="ECO:0007669"/>
    <property type="project" value="TreeGrafter"/>
</dbReference>
<dbReference type="AlphaFoldDB" id="A0A813K3S5"/>
<evidence type="ECO:0000313" key="3">
    <source>
        <dbReference type="EMBL" id="CAE8696175.1"/>
    </source>
</evidence>
<dbReference type="Proteomes" id="UP000626109">
    <property type="component" value="Unassembled WGS sequence"/>
</dbReference>
<dbReference type="GO" id="GO:0000070">
    <property type="term" value="P:mitotic sister chromatid segregation"/>
    <property type="evidence" value="ECO:0007669"/>
    <property type="project" value="TreeGrafter"/>
</dbReference>
<feature type="domain" description="RZZ complex subunit KNTC1/ROD C-terminal" evidence="2">
    <location>
        <begin position="121"/>
        <end position="249"/>
    </location>
</feature>
<name>A0A813K3S5_POLGL</name>
<evidence type="ECO:0000313" key="4">
    <source>
        <dbReference type="Proteomes" id="UP000626109"/>
    </source>
</evidence>